<dbReference type="OrthoDB" id="5852090at2759"/>
<keyword evidence="9 10" id="KW-0630">Potassium</keyword>
<evidence type="ECO:0000256" key="2">
    <source>
        <dbReference type="ARBA" id="ARBA00009685"/>
    </source>
</evidence>
<dbReference type="FunFam" id="3.30.300.10:FF:000003">
    <property type="entry name" value="S-adenosylmethionine synthase"/>
    <property type="match status" value="1"/>
</dbReference>
<organism evidence="15 16">
    <name type="scientific">Cryptosporidium andersoni</name>
    <dbReference type="NCBI Taxonomy" id="117008"/>
    <lineage>
        <taxon>Eukaryota</taxon>
        <taxon>Sar</taxon>
        <taxon>Alveolata</taxon>
        <taxon>Apicomplexa</taxon>
        <taxon>Conoidasida</taxon>
        <taxon>Coccidia</taxon>
        <taxon>Eucoccidiorida</taxon>
        <taxon>Eimeriorina</taxon>
        <taxon>Cryptosporidiidae</taxon>
        <taxon>Cryptosporidium</taxon>
    </lineage>
</organism>
<dbReference type="PROSITE" id="PS00376">
    <property type="entry name" value="ADOMET_SYNTHASE_1"/>
    <property type="match status" value="1"/>
</dbReference>
<dbReference type="InterPro" id="IPR022628">
    <property type="entry name" value="S-AdoMet_synt_N"/>
</dbReference>
<evidence type="ECO:0000256" key="11">
    <source>
        <dbReference type="RuleBase" id="RU004462"/>
    </source>
</evidence>
<feature type="domain" description="S-adenosylmethionine synthetase N-terminal" evidence="12">
    <location>
        <begin position="30"/>
        <end position="126"/>
    </location>
</feature>
<protein>
    <recommendedName>
        <fullName evidence="10">S-adenosylmethionine synthase</fullName>
        <ecNumber evidence="10">2.5.1.6</ecNumber>
    </recommendedName>
</protein>
<dbReference type="VEuPathDB" id="CryptoDB:cand_030790"/>
<dbReference type="GO" id="GO:0004478">
    <property type="term" value="F:methionine adenosyltransferase activity"/>
    <property type="evidence" value="ECO:0007669"/>
    <property type="project" value="UniProtKB-EC"/>
</dbReference>
<dbReference type="Gene3D" id="3.30.300.10">
    <property type="match status" value="3"/>
</dbReference>
<comment type="cofactor">
    <cofactor evidence="10">
        <name>Mg(2+)</name>
        <dbReference type="ChEBI" id="CHEBI:18420"/>
    </cofactor>
    <text evidence="10">Binds 2 magnesium ions per subunit. The magnesium ions interact primarily with the substrate.</text>
</comment>
<evidence type="ECO:0000256" key="3">
    <source>
        <dbReference type="ARBA" id="ARBA00022563"/>
    </source>
</evidence>
<keyword evidence="6 10" id="KW-0547">Nucleotide-binding</keyword>
<dbReference type="PANTHER" id="PTHR11964">
    <property type="entry name" value="S-ADENOSYLMETHIONINE SYNTHETASE"/>
    <property type="match status" value="1"/>
</dbReference>
<evidence type="ECO:0000256" key="4">
    <source>
        <dbReference type="ARBA" id="ARBA00022679"/>
    </source>
</evidence>
<dbReference type="InterPro" id="IPR022636">
    <property type="entry name" value="S-AdoMet_synthetase_sfam"/>
</dbReference>
<keyword evidence="5 10" id="KW-0479">Metal-binding</keyword>
<gene>
    <name evidence="15" type="ORF">cand_030790</name>
</gene>
<evidence type="ECO:0000259" key="14">
    <source>
        <dbReference type="Pfam" id="PF02773"/>
    </source>
</evidence>
<dbReference type="Pfam" id="PF00438">
    <property type="entry name" value="S-AdoMet_synt_N"/>
    <property type="match status" value="1"/>
</dbReference>
<dbReference type="InterPro" id="IPR022629">
    <property type="entry name" value="S-AdoMet_synt_central"/>
</dbReference>
<keyword evidence="7 10" id="KW-0067">ATP-binding</keyword>
<evidence type="ECO:0000259" key="12">
    <source>
        <dbReference type="Pfam" id="PF00438"/>
    </source>
</evidence>
<dbReference type="GO" id="GO:0005524">
    <property type="term" value="F:ATP binding"/>
    <property type="evidence" value="ECO:0007669"/>
    <property type="project" value="UniProtKB-KW"/>
</dbReference>
<evidence type="ECO:0000256" key="5">
    <source>
        <dbReference type="ARBA" id="ARBA00022723"/>
    </source>
</evidence>
<comment type="function">
    <text evidence="10">Catalyzes the formation of S-adenosylmethionine from methionine and ATP.</text>
</comment>
<evidence type="ECO:0000313" key="16">
    <source>
        <dbReference type="Proteomes" id="UP000186804"/>
    </source>
</evidence>
<dbReference type="RefSeq" id="XP_067067495.1">
    <property type="nucleotide sequence ID" value="XM_067213305.1"/>
</dbReference>
<dbReference type="PIRSF" id="PIRSF000497">
    <property type="entry name" value="MAT"/>
    <property type="match status" value="1"/>
</dbReference>
<dbReference type="Proteomes" id="UP000186804">
    <property type="component" value="Unassembled WGS sequence"/>
</dbReference>
<feature type="domain" description="S-adenosylmethionine synthetase C-terminal" evidence="14">
    <location>
        <begin position="267"/>
        <end position="407"/>
    </location>
</feature>
<dbReference type="GeneID" id="92367263"/>
<keyword evidence="4 10" id="KW-0808">Transferase</keyword>
<evidence type="ECO:0000256" key="6">
    <source>
        <dbReference type="ARBA" id="ARBA00022741"/>
    </source>
</evidence>
<dbReference type="InterPro" id="IPR002133">
    <property type="entry name" value="S-AdoMet_synthetase"/>
</dbReference>
<evidence type="ECO:0000256" key="9">
    <source>
        <dbReference type="ARBA" id="ARBA00022958"/>
    </source>
</evidence>
<feature type="domain" description="S-adenosylmethionine synthetase central" evidence="13">
    <location>
        <begin position="141"/>
        <end position="265"/>
    </location>
</feature>
<dbReference type="SUPFAM" id="SSF55973">
    <property type="entry name" value="S-adenosylmethionine synthetase"/>
    <property type="match status" value="3"/>
</dbReference>
<evidence type="ECO:0000313" key="15">
    <source>
        <dbReference type="EMBL" id="OII75649.1"/>
    </source>
</evidence>
<dbReference type="GO" id="GO:0046872">
    <property type="term" value="F:metal ion binding"/>
    <property type="evidence" value="ECO:0007669"/>
    <property type="project" value="UniProtKB-KW"/>
</dbReference>
<dbReference type="UniPathway" id="UPA00315">
    <property type="reaction ID" value="UER00080"/>
</dbReference>
<evidence type="ECO:0000256" key="7">
    <source>
        <dbReference type="ARBA" id="ARBA00022840"/>
    </source>
</evidence>
<evidence type="ECO:0000256" key="8">
    <source>
        <dbReference type="ARBA" id="ARBA00022842"/>
    </source>
</evidence>
<evidence type="ECO:0000256" key="1">
    <source>
        <dbReference type="ARBA" id="ARBA00005224"/>
    </source>
</evidence>
<dbReference type="NCBIfam" id="TIGR01034">
    <property type="entry name" value="metK"/>
    <property type="match status" value="1"/>
</dbReference>
<comment type="catalytic activity">
    <reaction evidence="10">
        <text>L-methionine + ATP + H2O = S-adenosyl-L-methionine + phosphate + diphosphate</text>
        <dbReference type="Rhea" id="RHEA:21080"/>
        <dbReference type="ChEBI" id="CHEBI:15377"/>
        <dbReference type="ChEBI" id="CHEBI:30616"/>
        <dbReference type="ChEBI" id="CHEBI:33019"/>
        <dbReference type="ChEBI" id="CHEBI:43474"/>
        <dbReference type="ChEBI" id="CHEBI:57844"/>
        <dbReference type="ChEBI" id="CHEBI:59789"/>
        <dbReference type="EC" id="2.5.1.6"/>
    </reaction>
</comment>
<reference evidence="15 16" key="1">
    <citation type="submission" date="2016-10" db="EMBL/GenBank/DDBJ databases">
        <title>Reductive evolution of mitochondrial metabolism and differential evolution of invasion-related proteins in Cryptosporidium.</title>
        <authorList>
            <person name="Liu S."/>
            <person name="Roellig D.M."/>
            <person name="Guo Y."/>
            <person name="Li N."/>
            <person name="Frace M.A."/>
            <person name="Tang K."/>
            <person name="Zhang L."/>
            <person name="Feng Y."/>
            <person name="Xiao L."/>
        </authorList>
    </citation>
    <scope>NUCLEOTIDE SEQUENCE [LARGE SCALE GENOMIC DNA]</scope>
    <source>
        <strain evidence="15">30847</strain>
    </source>
</reference>
<dbReference type="GO" id="GO:0006730">
    <property type="term" value="P:one-carbon metabolic process"/>
    <property type="evidence" value="ECO:0007669"/>
    <property type="project" value="UniProtKB-KW"/>
</dbReference>
<evidence type="ECO:0000256" key="10">
    <source>
        <dbReference type="RuleBase" id="RU000541"/>
    </source>
</evidence>
<accession>A0A1J4MN37</accession>
<sequence length="421" mass="46657">MADDSSINNGNVPILIQNVSKFEELPVGHFLFTSESVCSGHPDKLCDQISDAILDACLEQDPHSYVACETCTKTGFVMVFGEITTRAVVNFEEVVRNTVKQIGYDSDEKGLNYKTMKVIINLDQQSYEIAECVYIHKRAEDIGAGDQGMMFGYATDETPQLMPMTHVLATSITRKLDEIRVSNTPVSVKWLRPDGKAQVTVQYQKKDGALIPRRIHTILISIQHSEYVNNDEIYQFVYEYVIKIVCPPELLDSKTRIFINPSGKFTIGGPAADAGLTGRKIIVDTYGGWGAHGGGAFSGKDSTKVDRSGAYMARLVAKSLVASNLCRRCLVQLSYGIGIAELLSLNIETYGTICKGYTEKDLLKIVMHNFDFRPGALLKNLKLNVPQFQKTASGGHFGRTDCNFVWEEPVTLTLQNIKINT</sequence>
<dbReference type="EC" id="2.5.1.6" evidence="10"/>
<dbReference type="PROSITE" id="PS00377">
    <property type="entry name" value="ADOMET_SYNTHASE_2"/>
    <property type="match status" value="1"/>
</dbReference>
<comment type="caution">
    <text evidence="15">The sequence shown here is derived from an EMBL/GenBank/DDBJ whole genome shotgun (WGS) entry which is preliminary data.</text>
</comment>
<dbReference type="EMBL" id="LRBS01000086">
    <property type="protein sequence ID" value="OII75649.1"/>
    <property type="molecule type" value="Genomic_DNA"/>
</dbReference>
<dbReference type="InterPro" id="IPR022631">
    <property type="entry name" value="ADOMET_SYNTHASE_CS"/>
</dbReference>
<dbReference type="Pfam" id="PF02772">
    <property type="entry name" value="S-AdoMet_synt_M"/>
    <property type="match status" value="1"/>
</dbReference>
<dbReference type="GO" id="GO:0006556">
    <property type="term" value="P:S-adenosylmethionine biosynthetic process"/>
    <property type="evidence" value="ECO:0007669"/>
    <property type="project" value="UniProtKB-UniPathway"/>
</dbReference>
<keyword evidence="8 10" id="KW-0460">Magnesium</keyword>
<comment type="cofactor">
    <cofactor evidence="10">
        <name>K(+)</name>
        <dbReference type="ChEBI" id="CHEBI:29103"/>
    </cofactor>
    <text evidence="10">Binds 1 potassium ion per subunit. The potassium ion interacts primarily with the substrate.</text>
</comment>
<dbReference type="InterPro" id="IPR022630">
    <property type="entry name" value="S-AdoMet_synt_C"/>
</dbReference>
<comment type="pathway">
    <text evidence="1 10">Amino-acid biosynthesis; S-adenosyl-L-methionine biosynthesis; S-adenosyl-L-methionine from L-methionine: step 1/1.</text>
</comment>
<name>A0A1J4MN37_9CRYT</name>
<dbReference type="AlphaFoldDB" id="A0A1J4MN37"/>
<evidence type="ECO:0000259" key="13">
    <source>
        <dbReference type="Pfam" id="PF02772"/>
    </source>
</evidence>
<keyword evidence="16" id="KW-1185">Reference proteome</keyword>
<proteinExistence type="inferred from homology"/>
<comment type="similarity">
    <text evidence="2 11">Belongs to the AdoMet synthase family.</text>
</comment>
<keyword evidence="3 10" id="KW-0554">One-carbon metabolism</keyword>
<dbReference type="Pfam" id="PF02773">
    <property type="entry name" value="S-AdoMet_synt_C"/>
    <property type="match status" value="1"/>
</dbReference>
<dbReference type="CDD" id="cd18079">
    <property type="entry name" value="S-AdoMet_synt"/>
    <property type="match status" value="1"/>
</dbReference>